<accession>A0A517N6Z0</accession>
<feature type="region of interest" description="Disordered" evidence="1">
    <location>
        <begin position="1"/>
        <end position="29"/>
    </location>
</feature>
<sequence length="211" mass="23502">MSPRLSALPRPPEITESLGDLRYGRTRRTPIRSEYRQDLRPCHASRKITESLGDLRYGRTRRTPIRSECRQDFRPCHAPRKITESLGDLRYRKPRRTPIRSECRQDLRPCHAPPKSPKVLATCATGEPVGHPSVANVAKTFGPAAPPKSPKVLATCATGGNDGMPARCHCMLHAKDKPDNNAAAVTFSATRRRKVGGANIDRDQPQHKTFP</sequence>
<gene>
    <name evidence="2" type="ORF">K227x_12860</name>
</gene>
<dbReference type="KEGG" id="rlc:K227x_12860"/>
<dbReference type="AlphaFoldDB" id="A0A517N6Z0"/>
<organism evidence="2 3">
    <name type="scientific">Rubripirellula lacrimiformis</name>
    <dbReference type="NCBI Taxonomy" id="1930273"/>
    <lineage>
        <taxon>Bacteria</taxon>
        <taxon>Pseudomonadati</taxon>
        <taxon>Planctomycetota</taxon>
        <taxon>Planctomycetia</taxon>
        <taxon>Pirellulales</taxon>
        <taxon>Pirellulaceae</taxon>
        <taxon>Rubripirellula</taxon>
    </lineage>
</organism>
<feature type="compositionally biased region" description="Basic and acidic residues" evidence="1">
    <location>
        <begin position="200"/>
        <end position="211"/>
    </location>
</feature>
<dbReference type="EMBL" id="CP036525">
    <property type="protein sequence ID" value="QDT02907.1"/>
    <property type="molecule type" value="Genomic_DNA"/>
</dbReference>
<feature type="region of interest" description="Disordered" evidence="1">
    <location>
        <begin position="189"/>
        <end position="211"/>
    </location>
</feature>
<dbReference type="Proteomes" id="UP000318538">
    <property type="component" value="Chromosome"/>
</dbReference>
<evidence type="ECO:0000313" key="2">
    <source>
        <dbReference type="EMBL" id="QDT02907.1"/>
    </source>
</evidence>
<name>A0A517N6Z0_9BACT</name>
<evidence type="ECO:0000256" key="1">
    <source>
        <dbReference type="SAM" id="MobiDB-lite"/>
    </source>
</evidence>
<protein>
    <submittedName>
        <fullName evidence="2">Uncharacterized protein</fullName>
    </submittedName>
</protein>
<proteinExistence type="predicted"/>
<reference evidence="2 3" key="1">
    <citation type="submission" date="2019-02" db="EMBL/GenBank/DDBJ databases">
        <title>Deep-cultivation of Planctomycetes and their phenomic and genomic characterization uncovers novel biology.</title>
        <authorList>
            <person name="Wiegand S."/>
            <person name="Jogler M."/>
            <person name="Boedeker C."/>
            <person name="Pinto D."/>
            <person name="Vollmers J."/>
            <person name="Rivas-Marin E."/>
            <person name="Kohn T."/>
            <person name="Peeters S.H."/>
            <person name="Heuer A."/>
            <person name="Rast P."/>
            <person name="Oberbeckmann S."/>
            <person name="Bunk B."/>
            <person name="Jeske O."/>
            <person name="Meyerdierks A."/>
            <person name="Storesund J.E."/>
            <person name="Kallscheuer N."/>
            <person name="Luecker S."/>
            <person name="Lage O.M."/>
            <person name="Pohl T."/>
            <person name="Merkel B.J."/>
            <person name="Hornburger P."/>
            <person name="Mueller R.-W."/>
            <person name="Bruemmer F."/>
            <person name="Labrenz M."/>
            <person name="Spormann A.M."/>
            <person name="Op den Camp H."/>
            <person name="Overmann J."/>
            <person name="Amann R."/>
            <person name="Jetten M.S.M."/>
            <person name="Mascher T."/>
            <person name="Medema M.H."/>
            <person name="Devos D.P."/>
            <person name="Kaster A.-K."/>
            <person name="Ovreas L."/>
            <person name="Rohde M."/>
            <person name="Galperin M.Y."/>
            <person name="Jogler C."/>
        </authorList>
    </citation>
    <scope>NUCLEOTIDE SEQUENCE [LARGE SCALE GENOMIC DNA]</scope>
    <source>
        <strain evidence="2 3">K22_7</strain>
    </source>
</reference>
<evidence type="ECO:0000313" key="3">
    <source>
        <dbReference type="Proteomes" id="UP000318538"/>
    </source>
</evidence>
<keyword evidence="3" id="KW-1185">Reference proteome</keyword>